<organism evidence="1">
    <name type="scientific">marine metagenome</name>
    <dbReference type="NCBI Taxonomy" id="408172"/>
    <lineage>
        <taxon>unclassified sequences</taxon>
        <taxon>metagenomes</taxon>
        <taxon>ecological metagenomes</taxon>
    </lineage>
</organism>
<dbReference type="GO" id="GO:0005737">
    <property type="term" value="C:cytoplasm"/>
    <property type="evidence" value="ECO:0007669"/>
    <property type="project" value="TreeGrafter"/>
</dbReference>
<dbReference type="Pfam" id="PF13344">
    <property type="entry name" value="Hydrolase_6"/>
    <property type="match status" value="1"/>
</dbReference>
<protein>
    <submittedName>
        <fullName evidence="1">Uncharacterized protein</fullName>
    </submittedName>
</protein>
<dbReference type="InterPro" id="IPR006357">
    <property type="entry name" value="HAD-SF_hydro_IIA"/>
</dbReference>
<dbReference type="PANTHER" id="PTHR19288">
    <property type="entry name" value="4-NITROPHENYLPHOSPHATASE-RELATED"/>
    <property type="match status" value="1"/>
</dbReference>
<dbReference type="NCBIfam" id="TIGR01549">
    <property type="entry name" value="HAD-SF-IA-v1"/>
    <property type="match status" value="1"/>
</dbReference>
<dbReference type="SUPFAM" id="SSF56784">
    <property type="entry name" value="HAD-like"/>
    <property type="match status" value="1"/>
</dbReference>
<evidence type="ECO:0000313" key="1">
    <source>
        <dbReference type="EMBL" id="SUZ84942.1"/>
    </source>
</evidence>
<dbReference type="Pfam" id="PF13242">
    <property type="entry name" value="Hydrolase_like"/>
    <property type="match status" value="1"/>
</dbReference>
<dbReference type="InterPro" id="IPR006439">
    <property type="entry name" value="HAD-SF_hydro_IA"/>
</dbReference>
<dbReference type="InterPro" id="IPR023214">
    <property type="entry name" value="HAD_sf"/>
</dbReference>
<dbReference type="GO" id="GO:0016791">
    <property type="term" value="F:phosphatase activity"/>
    <property type="evidence" value="ECO:0007669"/>
    <property type="project" value="TreeGrafter"/>
</dbReference>
<dbReference type="PANTHER" id="PTHR19288:SF46">
    <property type="entry name" value="HALOACID DEHALOGENASE-LIKE HYDROLASE DOMAIN-CONTAINING PROTEIN 2"/>
    <property type="match status" value="1"/>
</dbReference>
<dbReference type="AlphaFoldDB" id="A0A381QZR9"/>
<dbReference type="EMBL" id="UINC01001614">
    <property type="protein sequence ID" value="SUZ84942.1"/>
    <property type="molecule type" value="Genomic_DNA"/>
</dbReference>
<reference evidence="1" key="1">
    <citation type="submission" date="2018-05" db="EMBL/GenBank/DDBJ databases">
        <authorList>
            <person name="Lanie J.A."/>
            <person name="Ng W.-L."/>
            <person name="Kazmierczak K.M."/>
            <person name="Andrzejewski T.M."/>
            <person name="Davidsen T.M."/>
            <person name="Wayne K.J."/>
            <person name="Tettelin H."/>
            <person name="Glass J.I."/>
            <person name="Rusch D."/>
            <person name="Podicherti R."/>
            <person name="Tsui H.-C.T."/>
            <person name="Winkler M.E."/>
        </authorList>
    </citation>
    <scope>NUCLEOTIDE SEQUENCE</scope>
</reference>
<dbReference type="NCBIfam" id="TIGR01460">
    <property type="entry name" value="HAD-SF-IIA"/>
    <property type="match status" value="1"/>
</dbReference>
<proteinExistence type="predicted"/>
<accession>A0A381QZR9</accession>
<dbReference type="InterPro" id="IPR036412">
    <property type="entry name" value="HAD-like_sf"/>
</dbReference>
<dbReference type="Gene3D" id="3.40.50.1000">
    <property type="entry name" value="HAD superfamily/HAD-like"/>
    <property type="match status" value="2"/>
</dbReference>
<sequence>MTEALDESLDGIDAAFLDLDGTIYLGGILVDGALEFLSRLEARGIRRYFLSNNSSRSVSQYLEKLHGLGVTASEDEVLLSTHDLLSWLSAEGVTEAYLVGTEGMRGMLEDAGIGTRSETPQYVILGYDTEVTYEKLATASIHLHNGVPLVASHPDLVCPSPEGGLPDSGAYMALFEAATGVGPAHVCGKPNAGMILHKVEELGLAAERCAMVGDRLYTDMEMAERAGVHGILVLSGEATLEDAEDAPQNPSLIVGSVADLCDG</sequence>
<gene>
    <name evidence="1" type="ORF">METZ01_LOCUS37796</name>
</gene>
<name>A0A381QZR9_9ZZZZ</name>